<accession>A0A7S3P9E3</accession>
<gene>
    <name evidence="1" type="ORF">ACOF00016_LOCUS18442</name>
</gene>
<organism evidence="1">
    <name type="scientific">Amphora coffeiformis</name>
    <dbReference type="NCBI Taxonomy" id="265554"/>
    <lineage>
        <taxon>Eukaryota</taxon>
        <taxon>Sar</taxon>
        <taxon>Stramenopiles</taxon>
        <taxon>Ochrophyta</taxon>
        <taxon>Bacillariophyta</taxon>
        <taxon>Bacillariophyceae</taxon>
        <taxon>Bacillariophycidae</taxon>
        <taxon>Thalassiophysales</taxon>
        <taxon>Catenulaceae</taxon>
        <taxon>Amphora</taxon>
    </lineage>
</organism>
<proteinExistence type="predicted"/>
<sequence>MDRPCRVAITNSEPFHFETLESIGTLLPFKFLRAAAFSTEEHHHQQQQTGGRGCRTWIFDLHLPQRPTPRFAPWVKYFTKHVQGVEINQDDIIDPDNKNTTSSTRTWGRLVLYPKKSNWPTIPSRIARKYDVMIEASCYCQAERGLQQLANNPRQVCIFHQACPTAAQSLLWANRSVWLSPHHRPRYYLPTALPKVGSNGHNHNNNNNNNDSLYAKRSNHTPLQLCVTGNSRRRQWSLLEHYLQQQQQYRVTPSPPLFDIRIYSDGGLPIPLQPYASRVHLVNTNDYWEFHASIATRCHALIFLVTRQGNANYFPRAGDEGLQKLTGSMPLVVAYRIPYMVHEELYDLYQDDLPIRDDDDNYDDDVTRQSTIIPFATHTDDAANFTAALSEFLPRLQNYYYGDQAD</sequence>
<dbReference type="AlphaFoldDB" id="A0A7S3P9E3"/>
<protein>
    <submittedName>
        <fullName evidence="1">Uncharacterized protein</fullName>
    </submittedName>
</protein>
<reference evidence="1" key="1">
    <citation type="submission" date="2021-01" db="EMBL/GenBank/DDBJ databases">
        <authorList>
            <person name="Corre E."/>
            <person name="Pelletier E."/>
            <person name="Niang G."/>
            <person name="Scheremetjew M."/>
            <person name="Finn R."/>
            <person name="Kale V."/>
            <person name="Holt S."/>
            <person name="Cochrane G."/>
            <person name="Meng A."/>
            <person name="Brown T."/>
            <person name="Cohen L."/>
        </authorList>
    </citation>
    <scope>NUCLEOTIDE SEQUENCE</scope>
    <source>
        <strain evidence="1">CCMP127</strain>
    </source>
</reference>
<name>A0A7S3P9E3_9STRA</name>
<evidence type="ECO:0000313" key="1">
    <source>
        <dbReference type="EMBL" id="CAE0421820.1"/>
    </source>
</evidence>
<dbReference type="EMBL" id="HBIM01024855">
    <property type="protein sequence ID" value="CAE0421820.1"/>
    <property type="molecule type" value="Transcribed_RNA"/>
</dbReference>